<protein>
    <submittedName>
        <fullName evidence="2">Uncharacterized protein</fullName>
    </submittedName>
</protein>
<sequence length="52" mass="5941">MRTYRTWLWRVRDVLVWDEGGESEGVQLSAPPAPTPPYGPGEITRLRSWAKA</sequence>
<dbReference type="AlphaFoldDB" id="A0AAU2GTU2"/>
<accession>A0AAU2GTU2</accession>
<proteinExistence type="predicted"/>
<reference evidence="2" key="1">
    <citation type="submission" date="2022-10" db="EMBL/GenBank/DDBJ databases">
        <title>The complete genomes of actinobacterial strains from the NBC collection.</title>
        <authorList>
            <person name="Joergensen T.S."/>
            <person name="Alvarez Arevalo M."/>
            <person name="Sterndorff E.B."/>
            <person name="Faurdal D."/>
            <person name="Vuksanovic O."/>
            <person name="Mourched A.-S."/>
            <person name="Charusanti P."/>
            <person name="Shaw S."/>
            <person name="Blin K."/>
            <person name="Weber T."/>
        </authorList>
    </citation>
    <scope>NUCLEOTIDE SEQUENCE</scope>
    <source>
        <strain evidence="2">NBC_00060</strain>
    </source>
</reference>
<feature type="region of interest" description="Disordered" evidence="1">
    <location>
        <begin position="22"/>
        <end position="41"/>
    </location>
</feature>
<dbReference type="EMBL" id="CP108253">
    <property type="protein sequence ID" value="WTU38251.1"/>
    <property type="molecule type" value="Genomic_DNA"/>
</dbReference>
<organism evidence="2">
    <name type="scientific">Streptomyces sp. NBC_00060</name>
    <dbReference type="NCBI Taxonomy" id="2975636"/>
    <lineage>
        <taxon>Bacteria</taxon>
        <taxon>Bacillati</taxon>
        <taxon>Actinomycetota</taxon>
        <taxon>Actinomycetes</taxon>
        <taxon>Kitasatosporales</taxon>
        <taxon>Streptomycetaceae</taxon>
        <taxon>Streptomyces</taxon>
    </lineage>
</organism>
<evidence type="ECO:0000256" key="1">
    <source>
        <dbReference type="SAM" id="MobiDB-lite"/>
    </source>
</evidence>
<evidence type="ECO:0000313" key="2">
    <source>
        <dbReference type="EMBL" id="WTU38251.1"/>
    </source>
</evidence>
<gene>
    <name evidence="2" type="ORF">OHV25_00965</name>
</gene>
<name>A0AAU2GTU2_9ACTN</name>